<name>K0R1W1_THAOC</name>
<comment type="caution">
    <text evidence="2">The sequence shown here is derived from an EMBL/GenBank/DDBJ whole genome shotgun (WGS) entry which is preliminary data.</text>
</comment>
<proteinExistence type="predicted"/>
<keyword evidence="3" id="KW-1185">Reference proteome</keyword>
<reference evidence="2 3" key="1">
    <citation type="journal article" date="2012" name="Genome Biol.">
        <title>Genome and low-iron response of an oceanic diatom adapted to chronic iron limitation.</title>
        <authorList>
            <person name="Lommer M."/>
            <person name="Specht M."/>
            <person name="Roy A.S."/>
            <person name="Kraemer L."/>
            <person name="Andreson R."/>
            <person name="Gutowska M.A."/>
            <person name="Wolf J."/>
            <person name="Bergner S.V."/>
            <person name="Schilhabel M.B."/>
            <person name="Klostermeier U.C."/>
            <person name="Beiko R.G."/>
            <person name="Rosenstiel P."/>
            <person name="Hippler M."/>
            <person name="Laroche J."/>
        </authorList>
    </citation>
    <scope>NUCLEOTIDE SEQUENCE [LARGE SCALE GENOMIC DNA]</scope>
    <source>
        <strain evidence="2 3">CCMP1005</strain>
    </source>
</reference>
<feature type="compositionally biased region" description="Basic and acidic residues" evidence="1">
    <location>
        <begin position="345"/>
        <end position="366"/>
    </location>
</feature>
<feature type="region of interest" description="Disordered" evidence="1">
    <location>
        <begin position="35"/>
        <end position="54"/>
    </location>
</feature>
<sequence length="443" mass="49833">MSDVKPKDQMGAMFAAQLSMTSPDPLVSLEQPVDNSTVKAKPVEVSGRDSNNNYVKRHITPSDGQLGLEATHRLTIKPFKEAFVAMVKSPREQLEILRTLLSGDLEAIYDEVKTKLDAGRTDGADVTEEDVTKMVNGILNEFAQTDYPRDVIYAAFTQALFTKATDQIPHTVQRRFTAIMNLAKSLDGLEPEPSQAKKNGWYMFCYPKSMQRKFISQNKVAWVDLTLSDITLGMSNIYNEDVNSGKIKQIMETQEASKKKADDSETGDDGEKKLAKKSASSAENQGGYGRFHGGGGRGHYGGRGRGRGGGRGYFGRGSYGGRGYHGDCGYHGDRPRYSGSKNSGKQHDSHYADDRYYGEDGYHNDDEYYEDAYNRPSRHRRSRTRSRSPRRRRSRSRSNSRDARRSRGRTDPDHYHVDTGKPKPSRRSRNDRPSMRDAFADDY</sequence>
<dbReference type="EMBL" id="AGNL01048967">
    <property type="protein sequence ID" value="EJK44984.1"/>
    <property type="molecule type" value="Genomic_DNA"/>
</dbReference>
<feature type="compositionally biased region" description="Basic and acidic residues" evidence="1">
    <location>
        <begin position="399"/>
        <end position="421"/>
    </location>
</feature>
<protein>
    <submittedName>
        <fullName evidence="2">Uncharacterized protein</fullName>
    </submittedName>
</protein>
<feature type="compositionally biased region" description="Gly residues" evidence="1">
    <location>
        <begin position="286"/>
        <end position="299"/>
    </location>
</feature>
<evidence type="ECO:0000313" key="3">
    <source>
        <dbReference type="Proteomes" id="UP000266841"/>
    </source>
</evidence>
<feature type="compositionally biased region" description="Basic and acidic residues" evidence="1">
    <location>
        <begin position="255"/>
        <end position="273"/>
    </location>
</feature>
<feature type="region of interest" description="Disordered" evidence="1">
    <location>
        <begin position="329"/>
        <end position="443"/>
    </location>
</feature>
<evidence type="ECO:0000256" key="1">
    <source>
        <dbReference type="SAM" id="MobiDB-lite"/>
    </source>
</evidence>
<accession>K0R1W1</accession>
<evidence type="ECO:0000313" key="2">
    <source>
        <dbReference type="EMBL" id="EJK44984.1"/>
    </source>
</evidence>
<gene>
    <name evidence="2" type="ORF">THAOC_36434</name>
</gene>
<dbReference type="AlphaFoldDB" id="K0R1W1"/>
<feature type="region of interest" description="Disordered" evidence="1">
    <location>
        <begin position="253"/>
        <end position="309"/>
    </location>
</feature>
<feature type="compositionally biased region" description="Basic residues" evidence="1">
    <location>
        <begin position="376"/>
        <end position="398"/>
    </location>
</feature>
<organism evidence="2 3">
    <name type="scientific">Thalassiosira oceanica</name>
    <name type="common">Marine diatom</name>
    <dbReference type="NCBI Taxonomy" id="159749"/>
    <lineage>
        <taxon>Eukaryota</taxon>
        <taxon>Sar</taxon>
        <taxon>Stramenopiles</taxon>
        <taxon>Ochrophyta</taxon>
        <taxon>Bacillariophyta</taxon>
        <taxon>Coscinodiscophyceae</taxon>
        <taxon>Thalassiosirophycidae</taxon>
        <taxon>Thalassiosirales</taxon>
        <taxon>Thalassiosiraceae</taxon>
        <taxon>Thalassiosira</taxon>
    </lineage>
</organism>
<feature type="compositionally biased region" description="Basic and acidic residues" evidence="1">
    <location>
        <begin position="428"/>
        <end position="443"/>
    </location>
</feature>
<dbReference type="Proteomes" id="UP000266841">
    <property type="component" value="Unassembled WGS sequence"/>
</dbReference>